<reference evidence="2 3" key="1">
    <citation type="submission" date="2020-05" db="EMBL/GenBank/DDBJ databases">
        <title>Genome Sequencing of Type Strains.</title>
        <authorList>
            <person name="Lemaire J.F."/>
            <person name="Inderbitzin P."/>
            <person name="Gregorio O.A."/>
            <person name="Collins S.B."/>
            <person name="Wespe N."/>
            <person name="Knight-Connoni V."/>
        </authorList>
    </citation>
    <scope>NUCLEOTIDE SEQUENCE [LARGE SCALE GENOMIC DNA]</scope>
    <source>
        <strain evidence="2 3">DSM 100049</strain>
    </source>
</reference>
<organism evidence="2 3">
    <name type="scientific">Sphingomonas zeae</name>
    <dbReference type="NCBI Taxonomy" id="1646122"/>
    <lineage>
        <taxon>Bacteria</taxon>
        <taxon>Pseudomonadati</taxon>
        <taxon>Pseudomonadota</taxon>
        <taxon>Alphaproteobacteria</taxon>
        <taxon>Sphingomonadales</taxon>
        <taxon>Sphingomonadaceae</taxon>
        <taxon>Sphingomonas</taxon>
    </lineage>
</organism>
<evidence type="ECO:0000259" key="1">
    <source>
        <dbReference type="Pfam" id="PF00190"/>
    </source>
</evidence>
<dbReference type="Proteomes" id="UP000536441">
    <property type="component" value="Unassembled WGS sequence"/>
</dbReference>
<dbReference type="InterPro" id="IPR006045">
    <property type="entry name" value="Cupin_1"/>
</dbReference>
<protein>
    <submittedName>
        <fullName evidence="2">Cupin domain-containing protein</fullName>
    </submittedName>
</protein>
<accession>A0A7Y6B2W8</accession>
<dbReference type="Pfam" id="PF00190">
    <property type="entry name" value="Cupin_1"/>
    <property type="match status" value="1"/>
</dbReference>
<evidence type="ECO:0000313" key="2">
    <source>
        <dbReference type="EMBL" id="NUU45613.1"/>
    </source>
</evidence>
<dbReference type="SUPFAM" id="SSF51182">
    <property type="entry name" value="RmlC-like cupins"/>
    <property type="match status" value="1"/>
</dbReference>
<dbReference type="InterPro" id="IPR011051">
    <property type="entry name" value="RmlC_Cupin_sf"/>
</dbReference>
<feature type="domain" description="Cupin type-1" evidence="1">
    <location>
        <begin position="35"/>
        <end position="104"/>
    </location>
</feature>
<dbReference type="InterPro" id="IPR014710">
    <property type="entry name" value="RmlC-like_jellyroll"/>
</dbReference>
<gene>
    <name evidence="2" type="ORF">HP438_01270</name>
</gene>
<proteinExistence type="predicted"/>
<evidence type="ECO:0000313" key="3">
    <source>
        <dbReference type="Proteomes" id="UP000536441"/>
    </source>
</evidence>
<sequence length="118" mass="12538">MLADMKPGQGFAWRPLVQDGPRVVAIEIWKKPGRPAMHPTEAEYVVVLEGAGTLVTGGTLVAPVTRAANLVEGERIDGGTTRPLRPGDVLLLPAGVPHWFGVTGDRLVLLGTKLPVSR</sequence>
<comment type="caution">
    <text evidence="2">The sequence shown here is derived from an EMBL/GenBank/DDBJ whole genome shotgun (WGS) entry which is preliminary data.</text>
</comment>
<dbReference type="EMBL" id="JABMCH010000041">
    <property type="protein sequence ID" value="NUU45613.1"/>
    <property type="molecule type" value="Genomic_DNA"/>
</dbReference>
<keyword evidence="3" id="KW-1185">Reference proteome</keyword>
<name>A0A7Y6B2W8_9SPHN</name>
<dbReference type="AlphaFoldDB" id="A0A7Y6B2W8"/>
<dbReference type="Gene3D" id="2.60.120.10">
    <property type="entry name" value="Jelly Rolls"/>
    <property type="match status" value="1"/>
</dbReference>